<evidence type="ECO:0000313" key="4">
    <source>
        <dbReference type="Proteomes" id="UP000777438"/>
    </source>
</evidence>
<keyword evidence="1" id="KW-0175">Coiled coil</keyword>
<feature type="compositionally biased region" description="Basic and acidic residues" evidence="2">
    <location>
        <begin position="405"/>
        <end position="415"/>
    </location>
</feature>
<evidence type="ECO:0000256" key="2">
    <source>
        <dbReference type="SAM" id="MobiDB-lite"/>
    </source>
</evidence>
<dbReference type="OrthoDB" id="5238996at2759"/>
<feature type="region of interest" description="Disordered" evidence="2">
    <location>
        <begin position="1"/>
        <end position="35"/>
    </location>
</feature>
<dbReference type="EMBL" id="JAGPYM010000005">
    <property type="protein sequence ID" value="KAH6894482.1"/>
    <property type="molecule type" value="Genomic_DNA"/>
</dbReference>
<gene>
    <name evidence="3" type="ORF">B0T10DRAFT_252769</name>
</gene>
<feature type="compositionally biased region" description="Basic and acidic residues" evidence="2">
    <location>
        <begin position="1"/>
        <end position="14"/>
    </location>
</feature>
<comment type="caution">
    <text evidence="3">The sequence shown here is derived from an EMBL/GenBank/DDBJ whole genome shotgun (WGS) entry which is preliminary data.</text>
</comment>
<feature type="coiled-coil region" evidence="1">
    <location>
        <begin position="64"/>
        <end position="172"/>
    </location>
</feature>
<reference evidence="3 4" key="1">
    <citation type="journal article" date="2021" name="Nat. Commun.">
        <title>Genetic determinants of endophytism in the Arabidopsis root mycobiome.</title>
        <authorList>
            <person name="Mesny F."/>
            <person name="Miyauchi S."/>
            <person name="Thiergart T."/>
            <person name="Pickel B."/>
            <person name="Atanasova L."/>
            <person name="Karlsson M."/>
            <person name="Huettel B."/>
            <person name="Barry K.W."/>
            <person name="Haridas S."/>
            <person name="Chen C."/>
            <person name="Bauer D."/>
            <person name="Andreopoulos W."/>
            <person name="Pangilinan J."/>
            <person name="LaButti K."/>
            <person name="Riley R."/>
            <person name="Lipzen A."/>
            <person name="Clum A."/>
            <person name="Drula E."/>
            <person name="Henrissat B."/>
            <person name="Kohler A."/>
            <person name="Grigoriev I.V."/>
            <person name="Martin F.M."/>
            <person name="Hacquard S."/>
        </authorList>
    </citation>
    <scope>NUCLEOTIDE SEQUENCE [LARGE SCALE GENOMIC DNA]</scope>
    <source>
        <strain evidence="3 4">MPI-CAGE-CH-0241</strain>
    </source>
</reference>
<accession>A0A9P9ASI1</accession>
<name>A0A9P9ASI1_9HYPO</name>
<sequence>MAEPKTKGSAESKSKSTNGNGNGNHVPEKSPNKQSKLWQLLALAKEVTKDVDAVQDYENSVEGRRALEQELETRTSELQRLREFNDTIVKEYHEYKAQANAKSQTLLAEFEQRYKTYESNKAAVETMEKEVAQMREKLEASEALQKAKASENDKLKQQLKSADVNAKSQAAEMKEINADCELHRSRMQTSIGELDACKTKLSLAQSDLGEDLLHDYGSEGLKNLGMKLRDLSKKCHALVMDYFNDQDGAEDAASEIEELKGRFPKIPLSTMTTRPAAQMRCAVAEAVIADVLTNQIFVPFYLPVHTRSAASTLLDIFGDDERRRTIYRCQILRSMTDDEDVARVQDEIVRKASSEVRGELQGLVVAFKQAGFFHAVPTLFKEAQALWAEVQRSRDFITAEPPDMNEVRPPAKYDDYDQNGARPQSPSHKGGKAAPKPQIAAVLFPQVATREDLIFNGMALWSNQAALAAAAQETPANGTNGDSGRPSRRRSIVSPSRDAPYRNR</sequence>
<dbReference type="AlphaFoldDB" id="A0A9P9ASI1"/>
<feature type="region of interest" description="Disordered" evidence="2">
    <location>
        <begin position="398"/>
        <end position="437"/>
    </location>
</feature>
<evidence type="ECO:0000256" key="1">
    <source>
        <dbReference type="SAM" id="Coils"/>
    </source>
</evidence>
<protein>
    <submittedName>
        <fullName evidence="3">Uncharacterized protein</fullName>
    </submittedName>
</protein>
<dbReference type="Proteomes" id="UP000777438">
    <property type="component" value="Unassembled WGS sequence"/>
</dbReference>
<evidence type="ECO:0000313" key="3">
    <source>
        <dbReference type="EMBL" id="KAH6894482.1"/>
    </source>
</evidence>
<feature type="region of interest" description="Disordered" evidence="2">
    <location>
        <begin position="467"/>
        <end position="504"/>
    </location>
</feature>
<proteinExistence type="predicted"/>
<organism evidence="3 4">
    <name type="scientific">Thelonectria olida</name>
    <dbReference type="NCBI Taxonomy" id="1576542"/>
    <lineage>
        <taxon>Eukaryota</taxon>
        <taxon>Fungi</taxon>
        <taxon>Dikarya</taxon>
        <taxon>Ascomycota</taxon>
        <taxon>Pezizomycotina</taxon>
        <taxon>Sordariomycetes</taxon>
        <taxon>Hypocreomycetidae</taxon>
        <taxon>Hypocreales</taxon>
        <taxon>Nectriaceae</taxon>
        <taxon>Thelonectria</taxon>
    </lineage>
</organism>
<keyword evidence="4" id="KW-1185">Reference proteome</keyword>